<keyword evidence="1" id="KW-0812">Transmembrane</keyword>
<feature type="transmembrane region" description="Helical" evidence="1">
    <location>
        <begin position="12"/>
        <end position="30"/>
    </location>
</feature>
<keyword evidence="1" id="KW-1133">Transmembrane helix</keyword>
<keyword evidence="1" id="KW-0472">Membrane</keyword>
<accession>A0AAV3ZUP3</accession>
<evidence type="ECO:0000313" key="3">
    <source>
        <dbReference type="Proteomes" id="UP000735302"/>
    </source>
</evidence>
<name>A0AAV3ZUP3_9GAST</name>
<comment type="caution">
    <text evidence="2">The sequence shown here is derived from an EMBL/GenBank/DDBJ whole genome shotgun (WGS) entry which is preliminary data.</text>
</comment>
<evidence type="ECO:0000256" key="1">
    <source>
        <dbReference type="SAM" id="Phobius"/>
    </source>
</evidence>
<reference evidence="2 3" key="1">
    <citation type="journal article" date="2021" name="Elife">
        <title>Chloroplast acquisition without the gene transfer in kleptoplastic sea slugs, Plakobranchus ocellatus.</title>
        <authorList>
            <person name="Maeda T."/>
            <person name="Takahashi S."/>
            <person name="Yoshida T."/>
            <person name="Shimamura S."/>
            <person name="Takaki Y."/>
            <person name="Nagai Y."/>
            <person name="Toyoda A."/>
            <person name="Suzuki Y."/>
            <person name="Arimoto A."/>
            <person name="Ishii H."/>
            <person name="Satoh N."/>
            <person name="Nishiyama T."/>
            <person name="Hasebe M."/>
            <person name="Maruyama T."/>
            <person name="Minagawa J."/>
            <person name="Obokata J."/>
            <person name="Shigenobu S."/>
        </authorList>
    </citation>
    <scope>NUCLEOTIDE SEQUENCE [LARGE SCALE GENOMIC DNA]</scope>
</reference>
<keyword evidence="3" id="KW-1185">Reference proteome</keyword>
<dbReference type="AlphaFoldDB" id="A0AAV3ZUP3"/>
<evidence type="ECO:0000313" key="2">
    <source>
        <dbReference type="EMBL" id="GFN98597.1"/>
    </source>
</evidence>
<sequence>MFLKDQRGANNIFNIAVFLCLLLGDFRLFARSLRQALVLARTCDSGVPEYFKSNPQTPVPPPPTSGPFLGVLRTFGPRCSSAGGELGHSIGSELKLFRTNFLTAPSTKATRSEKRKSGYRTTDRVWQSLASISELVTDTQKKKKSLPILRCNLIPSPHPIRSTCLHIRHAIESILLCGIPFFSSHMEP</sequence>
<protein>
    <submittedName>
        <fullName evidence="2">Uncharacterized protein</fullName>
    </submittedName>
</protein>
<dbReference type="EMBL" id="BLXT01002861">
    <property type="protein sequence ID" value="GFN98597.1"/>
    <property type="molecule type" value="Genomic_DNA"/>
</dbReference>
<dbReference type="Proteomes" id="UP000735302">
    <property type="component" value="Unassembled WGS sequence"/>
</dbReference>
<organism evidence="2 3">
    <name type="scientific">Plakobranchus ocellatus</name>
    <dbReference type="NCBI Taxonomy" id="259542"/>
    <lineage>
        <taxon>Eukaryota</taxon>
        <taxon>Metazoa</taxon>
        <taxon>Spiralia</taxon>
        <taxon>Lophotrochozoa</taxon>
        <taxon>Mollusca</taxon>
        <taxon>Gastropoda</taxon>
        <taxon>Heterobranchia</taxon>
        <taxon>Euthyneura</taxon>
        <taxon>Panpulmonata</taxon>
        <taxon>Sacoglossa</taxon>
        <taxon>Placobranchoidea</taxon>
        <taxon>Plakobranchidae</taxon>
        <taxon>Plakobranchus</taxon>
    </lineage>
</organism>
<gene>
    <name evidence="2" type="ORF">PoB_002510300</name>
</gene>
<proteinExistence type="predicted"/>